<dbReference type="SUPFAM" id="SSF81383">
    <property type="entry name" value="F-box domain"/>
    <property type="match status" value="1"/>
</dbReference>
<dbReference type="PANTHER" id="PTHR33207">
    <property type="entry name" value="F-BOX DOMAIN CONTAINING PROTEIN-RELATED"/>
    <property type="match status" value="1"/>
</dbReference>
<accession>A0A2K2CG84</accession>
<organism evidence="2">
    <name type="scientific">Brachypodium distachyon</name>
    <name type="common">Purple false brome</name>
    <name type="synonym">Trachynia distachya</name>
    <dbReference type="NCBI Taxonomy" id="15368"/>
    <lineage>
        <taxon>Eukaryota</taxon>
        <taxon>Viridiplantae</taxon>
        <taxon>Streptophyta</taxon>
        <taxon>Embryophyta</taxon>
        <taxon>Tracheophyta</taxon>
        <taxon>Spermatophyta</taxon>
        <taxon>Magnoliopsida</taxon>
        <taxon>Liliopsida</taxon>
        <taxon>Poales</taxon>
        <taxon>Poaceae</taxon>
        <taxon>BOP clade</taxon>
        <taxon>Pooideae</taxon>
        <taxon>Stipodae</taxon>
        <taxon>Brachypodieae</taxon>
        <taxon>Brachypodium</taxon>
    </lineage>
</organism>
<dbReference type="EMBL" id="CM000884">
    <property type="protein sequence ID" value="PNT61038.1"/>
    <property type="molecule type" value="Genomic_DNA"/>
</dbReference>
<protein>
    <recommendedName>
        <fullName evidence="1">F-box domain-containing protein</fullName>
    </recommendedName>
</protein>
<dbReference type="OrthoDB" id="695426at2759"/>
<dbReference type="InterPro" id="IPR001810">
    <property type="entry name" value="F-box_dom"/>
</dbReference>
<dbReference type="Pfam" id="PF00646">
    <property type="entry name" value="F-box"/>
    <property type="match status" value="1"/>
</dbReference>
<feature type="domain" description="F-box" evidence="1">
    <location>
        <begin position="145"/>
        <end position="182"/>
    </location>
</feature>
<evidence type="ECO:0000313" key="3">
    <source>
        <dbReference type="EnsemblPlants" id="PNT61038"/>
    </source>
</evidence>
<sequence>PTQSPRSATPKSPLFLASPAKQALRGIRDMADIDEVDASADEVESPLFLASPDVRLQALRGIRDMADIDEVDASADEVAGDATSKSPLFLASPAVRLQALGAVGEMELNDEVDAAAHRVEGLSLSRTSAETASTRISVSSVLDNDDILREILLRLRFSICLVRAALVCKGWLLIISDPDFLHHFHNLHPPTLLGFYLVADRLLQPRFVSVEDHPPELGLILGRASTYFDTWVDVPVTIWDCRNGQLLIDVFDKLAVQSPLNPRYGIAIYPQSPLKVCLDPAFRYNVLEFCQKMEAEGCTIV</sequence>
<dbReference type="AlphaFoldDB" id="A0A2K2CG84"/>
<reference evidence="2" key="2">
    <citation type="submission" date="2017-06" db="EMBL/GenBank/DDBJ databases">
        <title>WGS assembly of Brachypodium distachyon.</title>
        <authorList>
            <consortium name="The International Brachypodium Initiative"/>
            <person name="Lucas S."/>
            <person name="Harmon-Smith M."/>
            <person name="Lail K."/>
            <person name="Tice H."/>
            <person name="Grimwood J."/>
            <person name="Bruce D."/>
            <person name="Barry K."/>
            <person name="Shu S."/>
            <person name="Lindquist E."/>
            <person name="Wang M."/>
            <person name="Pitluck S."/>
            <person name="Vogel J.P."/>
            <person name="Garvin D.F."/>
            <person name="Mockler T.C."/>
            <person name="Schmutz J."/>
            <person name="Rokhsar D."/>
            <person name="Bevan M.W."/>
        </authorList>
    </citation>
    <scope>NUCLEOTIDE SEQUENCE</scope>
    <source>
        <strain evidence="2">Bd21</strain>
    </source>
</reference>
<dbReference type="Proteomes" id="UP000008810">
    <property type="component" value="Chromosome 5"/>
</dbReference>
<evidence type="ECO:0000313" key="2">
    <source>
        <dbReference type="EMBL" id="PNT61038.1"/>
    </source>
</evidence>
<evidence type="ECO:0000313" key="4">
    <source>
        <dbReference type="Proteomes" id="UP000008810"/>
    </source>
</evidence>
<evidence type="ECO:0000259" key="1">
    <source>
        <dbReference type="Pfam" id="PF00646"/>
    </source>
</evidence>
<name>A0A2K2CG84_BRADI</name>
<dbReference type="InParanoid" id="A0A2K2CG84"/>
<feature type="non-terminal residue" evidence="2">
    <location>
        <position position="1"/>
    </location>
</feature>
<dbReference type="ExpressionAtlas" id="A0A2K2CG84">
    <property type="expression patterns" value="baseline"/>
</dbReference>
<reference evidence="2 3" key="1">
    <citation type="journal article" date="2010" name="Nature">
        <title>Genome sequencing and analysis of the model grass Brachypodium distachyon.</title>
        <authorList>
            <consortium name="International Brachypodium Initiative"/>
        </authorList>
    </citation>
    <scope>NUCLEOTIDE SEQUENCE [LARGE SCALE GENOMIC DNA]</scope>
    <source>
        <strain evidence="2 3">Bd21</strain>
    </source>
</reference>
<proteinExistence type="predicted"/>
<keyword evidence="4" id="KW-1185">Reference proteome</keyword>
<gene>
    <name evidence="2" type="ORF">BRADI_5g09405v3</name>
</gene>
<reference evidence="3" key="3">
    <citation type="submission" date="2018-08" db="UniProtKB">
        <authorList>
            <consortium name="EnsemblPlants"/>
        </authorList>
    </citation>
    <scope>IDENTIFICATION</scope>
    <source>
        <strain evidence="3">cv. Bd21</strain>
    </source>
</reference>
<dbReference type="EnsemblPlants" id="PNT61038">
    <property type="protein sequence ID" value="PNT61038"/>
    <property type="gene ID" value="BRADI_5g09405v3"/>
</dbReference>
<dbReference type="Gramene" id="PNT61038">
    <property type="protein sequence ID" value="PNT61038"/>
    <property type="gene ID" value="BRADI_5g09405v3"/>
</dbReference>
<dbReference type="InterPro" id="IPR036047">
    <property type="entry name" value="F-box-like_dom_sf"/>
</dbReference>